<evidence type="ECO:0000313" key="1">
    <source>
        <dbReference type="EMBL" id="MEA5366068.1"/>
    </source>
</evidence>
<name>A0ABU5RIF7_9PSEU</name>
<accession>A0ABU5RIF7</accession>
<evidence type="ECO:0008006" key="3">
    <source>
        <dbReference type="Google" id="ProtNLM"/>
    </source>
</evidence>
<organism evidence="1 2">
    <name type="scientific">Amycolatopsis heterodermiae</name>
    <dbReference type="NCBI Taxonomy" id="3110235"/>
    <lineage>
        <taxon>Bacteria</taxon>
        <taxon>Bacillati</taxon>
        <taxon>Actinomycetota</taxon>
        <taxon>Actinomycetes</taxon>
        <taxon>Pseudonocardiales</taxon>
        <taxon>Pseudonocardiaceae</taxon>
        <taxon>Amycolatopsis</taxon>
    </lineage>
</organism>
<comment type="caution">
    <text evidence="1">The sequence shown here is derived from an EMBL/GenBank/DDBJ whole genome shotgun (WGS) entry which is preliminary data.</text>
</comment>
<proteinExistence type="predicted"/>
<reference evidence="1 2" key="1">
    <citation type="submission" date="2023-12" db="EMBL/GenBank/DDBJ databases">
        <title>Amycolatopsis sp. V23-08.</title>
        <authorList>
            <person name="Somphong A."/>
        </authorList>
    </citation>
    <scope>NUCLEOTIDE SEQUENCE [LARGE SCALE GENOMIC DNA]</scope>
    <source>
        <strain evidence="1 2">V23-08</strain>
    </source>
</reference>
<evidence type="ECO:0000313" key="2">
    <source>
        <dbReference type="Proteomes" id="UP001304298"/>
    </source>
</evidence>
<protein>
    <recommendedName>
        <fullName evidence="3">DUF5753 domain-containing protein</fullName>
    </recommendedName>
</protein>
<dbReference type="EMBL" id="JAYFSI010000014">
    <property type="protein sequence ID" value="MEA5366068.1"/>
    <property type="molecule type" value="Genomic_DNA"/>
</dbReference>
<keyword evidence="2" id="KW-1185">Reference proteome</keyword>
<sequence>MPDDTCRGYDVDGEPVIAHGGGQLDAEGQEHLATIVRATRRRFGIDALKRLLAEVERHDTNYVIRYPLVVRALGIAAELGYVVGIALDPAEPAWPVVYIELPAGQVSWHMPAYGGEYDGHTTPEKYQRIRDFIAREQP</sequence>
<dbReference type="Proteomes" id="UP001304298">
    <property type="component" value="Unassembled WGS sequence"/>
</dbReference>
<gene>
    <name evidence="1" type="ORF">VA596_41530</name>
</gene>
<dbReference type="RefSeq" id="WP_323335056.1">
    <property type="nucleotide sequence ID" value="NZ_JAYFSI010000014.1"/>
</dbReference>